<feature type="signal peptide" evidence="1">
    <location>
        <begin position="1"/>
        <end position="26"/>
    </location>
</feature>
<reference evidence="3" key="1">
    <citation type="journal article" date="2019" name="Genome Announc.">
        <title>Draft Genome Sequence of Pseudoalteromonas piscicida Strain 36Y ROTHPW, an Hypersaline Seawater Isolate from the South Coast of Sonora, Mexico.</title>
        <authorList>
            <person name="Sanchez-Diaz R."/>
            <person name="Molina-Garza Z.J."/>
            <person name="Cruz-Suarez L.E."/>
            <person name="Selvin J."/>
            <person name="Kiran G.S."/>
            <person name="Ibarra-Gamez J.C."/>
            <person name="Gomez-Gil B."/>
            <person name="Galaviz-Silva L."/>
        </authorList>
    </citation>
    <scope>NUCLEOTIDE SEQUENCE [LARGE SCALE GENOMIC DNA]</scope>
    <source>
        <strain evidence="3">36Y_RITHPW</strain>
    </source>
</reference>
<evidence type="ECO:0000313" key="3">
    <source>
        <dbReference type="Proteomes" id="UP000228621"/>
    </source>
</evidence>
<accession>A0A2A5JLW3</accession>
<keyword evidence="3" id="KW-1185">Reference proteome</keyword>
<gene>
    <name evidence="2" type="ORF">CEX98_17610</name>
</gene>
<sequence>MLMATLKKLKFIVFSISSSLSLSATALEPLPDRAQVQNIYATLLLPDGSHLNTDISFDCGSKFEKTGIIITTEEGAKFLAQAYTQLYGVDAGKKVMQLWKTKAHPEDPRKPTMLLINNFNNNDWPSDEVHLKSDKKVNLDDEVVIQSANKEVTKSNKLKAPEIIQLCGTRVHNNYVIAN</sequence>
<protein>
    <recommendedName>
        <fullName evidence="4">Secreted protein</fullName>
    </recommendedName>
</protein>
<evidence type="ECO:0000256" key="1">
    <source>
        <dbReference type="SAM" id="SignalP"/>
    </source>
</evidence>
<name>A0A2A5JLW3_PSEO7</name>
<evidence type="ECO:0000313" key="2">
    <source>
        <dbReference type="EMBL" id="PCK30442.1"/>
    </source>
</evidence>
<dbReference type="EMBL" id="NKHF01000084">
    <property type="protein sequence ID" value="PCK30442.1"/>
    <property type="molecule type" value="Genomic_DNA"/>
</dbReference>
<feature type="chain" id="PRO_5012675613" description="Secreted protein" evidence="1">
    <location>
        <begin position="27"/>
        <end position="179"/>
    </location>
</feature>
<dbReference type="Proteomes" id="UP000228621">
    <property type="component" value="Unassembled WGS sequence"/>
</dbReference>
<dbReference type="AlphaFoldDB" id="A0A2A5JLW3"/>
<proteinExistence type="predicted"/>
<evidence type="ECO:0008006" key="4">
    <source>
        <dbReference type="Google" id="ProtNLM"/>
    </source>
</evidence>
<keyword evidence="1" id="KW-0732">Signal</keyword>
<comment type="caution">
    <text evidence="2">The sequence shown here is derived from an EMBL/GenBank/DDBJ whole genome shotgun (WGS) entry which is preliminary data.</text>
</comment>
<organism evidence="2 3">
    <name type="scientific">Pseudoalteromonas piscicida</name>
    <dbReference type="NCBI Taxonomy" id="43662"/>
    <lineage>
        <taxon>Bacteria</taxon>
        <taxon>Pseudomonadati</taxon>
        <taxon>Pseudomonadota</taxon>
        <taxon>Gammaproteobacteria</taxon>
        <taxon>Alteromonadales</taxon>
        <taxon>Pseudoalteromonadaceae</taxon>
        <taxon>Pseudoalteromonas</taxon>
    </lineage>
</organism>